<reference evidence="9" key="1">
    <citation type="submission" date="2020-05" db="UniProtKB">
        <authorList>
            <consortium name="EnsemblMetazoa"/>
        </authorList>
    </citation>
    <scope>IDENTIFICATION</scope>
    <source>
        <strain evidence="9">USDA</strain>
    </source>
</reference>
<keyword evidence="2 7" id="KW-0808">Transferase</keyword>
<comment type="similarity">
    <text evidence="7">Belongs to the DHHC palmitoyltransferase family.</text>
</comment>
<keyword evidence="5 7" id="KW-0472">Membrane</keyword>
<keyword evidence="10" id="KW-1185">Reference proteome</keyword>
<feature type="transmembrane region" description="Helical" evidence="7">
    <location>
        <begin position="66"/>
        <end position="91"/>
    </location>
</feature>
<dbReference type="InterPro" id="IPR039859">
    <property type="entry name" value="PFA4/ZDH16/20/ERF2-like"/>
</dbReference>
<evidence type="ECO:0000259" key="8">
    <source>
        <dbReference type="Pfam" id="PF01529"/>
    </source>
</evidence>
<dbReference type="GO" id="GO:0016020">
    <property type="term" value="C:membrane"/>
    <property type="evidence" value="ECO:0007669"/>
    <property type="project" value="UniProtKB-SubCell"/>
</dbReference>
<dbReference type="Pfam" id="PF01529">
    <property type="entry name" value="DHHC"/>
    <property type="match status" value="1"/>
</dbReference>
<dbReference type="Proteomes" id="UP000009046">
    <property type="component" value="Unassembled WGS sequence"/>
</dbReference>
<feature type="transmembrane region" description="Helical" evidence="7">
    <location>
        <begin position="172"/>
        <end position="195"/>
    </location>
</feature>
<proteinExistence type="inferred from homology"/>
<dbReference type="GO" id="GO:0005783">
    <property type="term" value="C:endoplasmic reticulum"/>
    <property type="evidence" value="ECO:0007669"/>
    <property type="project" value="TreeGrafter"/>
</dbReference>
<dbReference type="EC" id="2.3.1.225" evidence="7"/>
<organism evidence="9 10">
    <name type="scientific">Pediculus humanus subsp. corporis</name>
    <name type="common">Body louse</name>
    <dbReference type="NCBI Taxonomy" id="121224"/>
    <lineage>
        <taxon>Eukaryota</taxon>
        <taxon>Metazoa</taxon>
        <taxon>Ecdysozoa</taxon>
        <taxon>Arthropoda</taxon>
        <taxon>Hexapoda</taxon>
        <taxon>Insecta</taxon>
        <taxon>Pterygota</taxon>
        <taxon>Neoptera</taxon>
        <taxon>Paraneoptera</taxon>
        <taxon>Psocodea</taxon>
        <taxon>Troctomorpha</taxon>
        <taxon>Phthiraptera</taxon>
        <taxon>Anoplura</taxon>
        <taxon>Pediculidae</taxon>
        <taxon>Pediculus</taxon>
    </lineage>
</organism>
<sequence>MGCFKPLRRISNYYFSIEMIAPVILQPMLIGLITNLMPNDVKYIALYLSIVLAIIIKISADNLSPYFLHYWTVTSITYIIIVFEFTIVPLAEILPEENFFLVLFTSKSVKGDDVEKLNVYSNGNGVGSMCQTCKIKLEFKNYHCGICKECIFNYNHHCYWLNCCIGESNYHYYFAGIFFGVFAMSYASLLILTTICSPDYYFGILLPENCTDVCGAIEPCACVVSGVYCLLIAVILFIKIIYHFYLISRGKMWGGFDEKSKNITYNNNNGFIYNWSQFLKKFKQIKFEI</sequence>
<evidence type="ECO:0000256" key="5">
    <source>
        <dbReference type="ARBA" id="ARBA00023136"/>
    </source>
</evidence>
<evidence type="ECO:0000256" key="4">
    <source>
        <dbReference type="ARBA" id="ARBA00022989"/>
    </source>
</evidence>
<dbReference type="AlphaFoldDB" id="A0A1S4N1E0"/>
<comment type="catalytic activity">
    <reaction evidence="7">
        <text>L-cysteinyl-[protein] + hexadecanoyl-CoA = S-hexadecanoyl-L-cysteinyl-[protein] + CoA</text>
        <dbReference type="Rhea" id="RHEA:36683"/>
        <dbReference type="Rhea" id="RHEA-COMP:10131"/>
        <dbReference type="Rhea" id="RHEA-COMP:11032"/>
        <dbReference type="ChEBI" id="CHEBI:29950"/>
        <dbReference type="ChEBI" id="CHEBI:57287"/>
        <dbReference type="ChEBI" id="CHEBI:57379"/>
        <dbReference type="ChEBI" id="CHEBI:74151"/>
        <dbReference type="EC" id="2.3.1.225"/>
    </reaction>
</comment>
<dbReference type="EMBL" id="AAZO01007341">
    <property type="status" value="NOT_ANNOTATED_CDS"/>
    <property type="molecule type" value="Genomic_DNA"/>
</dbReference>
<keyword evidence="6 7" id="KW-0012">Acyltransferase</keyword>
<feature type="transmembrane region" description="Helical" evidence="7">
    <location>
        <begin position="13"/>
        <end position="36"/>
    </location>
</feature>
<dbReference type="InParanoid" id="A0A1S4N1E0"/>
<evidence type="ECO:0000256" key="3">
    <source>
        <dbReference type="ARBA" id="ARBA00022692"/>
    </source>
</evidence>
<dbReference type="FunCoup" id="A0A1S4N1E0">
    <property type="interactions" value="549"/>
</dbReference>
<evidence type="ECO:0000313" key="9">
    <source>
        <dbReference type="EnsemblMetazoa" id="PHUM602280-PA"/>
    </source>
</evidence>
<dbReference type="InterPro" id="IPR001594">
    <property type="entry name" value="Palmitoyltrfase_DHHC"/>
</dbReference>
<name>A0A1S4N1E0_PEDHC</name>
<comment type="subcellular location">
    <subcellularLocation>
        <location evidence="1">Membrane</location>
        <topology evidence="1">Multi-pass membrane protein</topology>
    </subcellularLocation>
</comment>
<feature type="domain" description="Palmitoyltransferase DHHC" evidence="8">
    <location>
        <begin position="128"/>
        <end position="250"/>
    </location>
</feature>
<evidence type="ECO:0000256" key="2">
    <source>
        <dbReference type="ARBA" id="ARBA00022679"/>
    </source>
</evidence>
<comment type="domain">
    <text evidence="7">The DHHC domain is required for palmitoyltransferase activity.</text>
</comment>
<dbReference type="EnsemblMetazoa" id="PHUM602280-RA">
    <property type="protein sequence ID" value="PHUM602280-PA"/>
    <property type="gene ID" value="PHUM602280"/>
</dbReference>
<keyword evidence="4 7" id="KW-1133">Transmembrane helix</keyword>
<evidence type="ECO:0000256" key="1">
    <source>
        <dbReference type="ARBA" id="ARBA00004141"/>
    </source>
</evidence>
<dbReference type="GO" id="GO:0006612">
    <property type="term" value="P:protein targeting to membrane"/>
    <property type="evidence" value="ECO:0007669"/>
    <property type="project" value="TreeGrafter"/>
</dbReference>
<dbReference type="PANTHER" id="PTHR22883">
    <property type="entry name" value="ZINC FINGER DHHC DOMAIN CONTAINING PROTEIN"/>
    <property type="match status" value="1"/>
</dbReference>
<accession>A0A1S4N1E0</accession>
<evidence type="ECO:0000256" key="6">
    <source>
        <dbReference type="ARBA" id="ARBA00023315"/>
    </source>
</evidence>
<dbReference type="PROSITE" id="PS50216">
    <property type="entry name" value="DHHC"/>
    <property type="match status" value="1"/>
</dbReference>
<dbReference type="VEuPathDB" id="VectorBase:PHUM602280"/>
<keyword evidence="3 7" id="KW-0812">Transmembrane</keyword>
<evidence type="ECO:0000256" key="7">
    <source>
        <dbReference type="RuleBase" id="RU079119"/>
    </source>
</evidence>
<feature type="transmembrane region" description="Helical" evidence="7">
    <location>
        <begin position="43"/>
        <end position="60"/>
    </location>
</feature>
<evidence type="ECO:0000313" key="10">
    <source>
        <dbReference type="Proteomes" id="UP000009046"/>
    </source>
</evidence>
<dbReference type="GO" id="GO:0019706">
    <property type="term" value="F:protein-cysteine S-palmitoyltransferase activity"/>
    <property type="evidence" value="ECO:0007669"/>
    <property type="project" value="UniProtKB-EC"/>
</dbReference>
<feature type="transmembrane region" description="Helical" evidence="7">
    <location>
        <begin position="215"/>
        <end position="242"/>
    </location>
</feature>
<protein>
    <recommendedName>
        <fullName evidence="7">Palmitoyltransferase</fullName>
        <ecNumber evidence="7">2.3.1.225</ecNumber>
    </recommendedName>
</protein>
<dbReference type="GO" id="GO:0005794">
    <property type="term" value="C:Golgi apparatus"/>
    <property type="evidence" value="ECO:0007669"/>
    <property type="project" value="TreeGrafter"/>
</dbReference>